<keyword evidence="3 11" id="KW-0813">Transport</keyword>
<evidence type="ECO:0000256" key="5">
    <source>
        <dbReference type="ARBA" id="ARBA00022781"/>
    </source>
</evidence>
<evidence type="ECO:0000256" key="6">
    <source>
        <dbReference type="ARBA" id="ARBA00022792"/>
    </source>
</evidence>
<comment type="subunit">
    <text evidence="11">F-type ATPases have 2 components, CF(1) - the catalytic core - and CF(0) - the membrane proton channel. CF(1) and CF(0) have multiple subunits.</text>
</comment>
<dbReference type="RefSeq" id="XP_018985450.1">
    <property type="nucleotide sequence ID" value="XM_019131716.1"/>
</dbReference>
<reference evidence="13" key="1">
    <citation type="submission" date="2016-05" db="EMBL/GenBank/DDBJ databases">
        <title>Comparative genomics of biotechnologically important yeasts.</title>
        <authorList>
            <consortium name="DOE Joint Genome Institute"/>
            <person name="Riley R."/>
            <person name="Haridas S."/>
            <person name="Wolfe K.H."/>
            <person name="Lopes M.R."/>
            <person name="Hittinger C.T."/>
            <person name="Goker M."/>
            <person name="Salamov A."/>
            <person name="Wisecaver J."/>
            <person name="Long T.M."/>
            <person name="Aerts A.L."/>
            <person name="Barry K."/>
            <person name="Choi C."/>
            <person name="Clum A."/>
            <person name="Coughlan A.Y."/>
            <person name="Deshpande S."/>
            <person name="Douglass A.P."/>
            <person name="Hanson S.J."/>
            <person name="Klenk H.-P."/>
            <person name="Labutti K."/>
            <person name="Lapidus A."/>
            <person name="Lindquist E."/>
            <person name="Lipzen A."/>
            <person name="Meier-Kolthoff J.P."/>
            <person name="Ohm R.A."/>
            <person name="Otillar R.P."/>
            <person name="Pangilinan J."/>
            <person name="Peng Y."/>
            <person name="Rokas A."/>
            <person name="Rosa C.A."/>
            <person name="Scheuner C."/>
            <person name="Sibirny A.A."/>
            <person name="Slot J.C."/>
            <person name="Stielow J.B."/>
            <person name="Sun H."/>
            <person name="Kurtzman C.P."/>
            <person name="Blackwell M."/>
            <person name="Grigoriev I.V."/>
            <person name="Jeffries T.W."/>
        </authorList>
    </citation>
    <scope>NUCLEOTIDE SEQUENCE [LARGE SCALE GENOMIC DNA]</scope>
    <source>
        <strain evidence="13">NRRL Y-12698</strain>
    </source>
</reference>
<evidence type="ECO:0000256" key="10">
    <source>
        <dbReference type="ARBA" id="ARBA00023310"/>
    </source>
</evidence>
<keyword evidence="10 11" id="KW-0066">ATP synthesis</keyword>
<evidence type="ECO:0000256" key="4">
    <source>
        <dbReference type="ARBA" id="ARBA00022547"/>
    </source>
</evidence>
<evidence type="ECO:0000256" key="2">
    <source>
        <dbReference type="ARBA" id="ARBA00007333"/>
    </source>
</evidence>
<accession>A0A1E3QSY0</accession>
<proteinExistence type="inferred from homology"/>
<feature type="non-terminal residue" evidence="12">
    <location>
        <position position="1"/>
    </location>
</feature>
<evidence type="ECO:0000256" key="11">
    <source>
        <dbReference type="RuleBase" id="RU367005"/>
    </source>
</evidence>
<dbReference type="STRING" id="984486.A0A1E3QSY0"/>
<keyword evidence="7 11" id="KW-0406">Ion transport</keyword>
<protein>
    <recommendedName>
        <fullName evidence="11">ATP synthase F(0) complex subunit e, mitochondrial</fullName>
    </recommendedName>
</protein>
<dbReference type="OrthoDB" id="2125027at2759"/>
<dbReference type="EMBL" id="KV454430">
    <property type="protein sequence ID" value="ODQ80122.1"/>
    <property type="molecule type" value="Genomic_DNA"/>
</dbReference>
<dbReference type="Proteomes" id="UP000094336">
    <property type="component" value="Unassembled WGS sequence"/>
</dbReference>
<evidence type="ECO:0000256" key="8">
    <source>
        <dbReference type="ARBA" id="ARBA00023128"/>
    </source>
</evidence>
<keyword evidence="13" id="KW-1185">Reference proteome</keyword>
<dbReference type="Pfam" id="PF05680">
    <property type="entry name" value="ATP-synt_E"/>
    <property type="match status" value="1"/>
</dbReference>
<keyword evidence="6 11" id="KW-0999">Mitochondrion inner membrane</keyword>
<sequence>VLRYSALLSGVVYGFVHNRSLKNEAADKAELKAYKTKAKLIEQAKREYATLHKKSEPKGDLSIDLEDNNADFAAFILKAVEKLE</sequence>
<dbReference type="AlphaFoldDB" id="A0A1E3QSY0"/>
<comment type="similarity">
    <text evidence="2 11">Belongs to the ATPase e subunit family.</text>
</comment>
<dbReference type="GO" id="GO:0015986">
    <property type="term" value="P:proton motive force-driven ATP synthesis"/>
    <property type="evidence" value="ECO:0007669"/>
    <property type="project" value="InterPro"/>
</dbReference>
<keyword evidence="9" id="KW-0472">Membrane</keyword>
<name>A0A1E3QSY0_9ASCO</name>
<organism evidence="12 13">
    <name type="scientific">Babjeviella inositovora NRRL Y-12698</name>
    <dbReference type="NCBI Taxonomy" id="984486"/>
    <lineage>
        <taxon>Eukaryota</taxon>
        <taxon>Fungi</taxon>
        <taxon>Dikarya</taxon>
        <taxon>Ascomycota</taxon>
        <taxon>Saccharomycotina</taxon>
        <taxon>Pichiomycetes</taxon>
        <taxon>Serinales incertae sedis</taxon>
        <taxon>Babjeviella</taxon>
    </lineage>
</organism>
<dbReference type="GO" id="GO:0015078">
    <property type="term" value="F:proton transmembrane transporter activity"/>
    <property type="evidence" value="ECO:0007669"/>
    <property type="project" value="InterPro"/>
</dbReference>
<dbReference type="GeneID" id="30149569"/>
<dbReference type="InterPro" id="IPR008386">
    <property type="entry name" value="ATP_synth_F0_esu_mt"/>
</dbReference>
<evidence type="ECO:0000256" key="1">
    <source>
        <dbReference type="ARBA" id="ARBA00004273"/>
    </source>
</evidence>
<keyword evidence="8 11" id="KW-0496">Mitochondrion</keyword>
<dbReference type="GO" id="GO:0005743">
    <property type="term" value="C:mitochondrial inner membrane"/>
    <property type="evidence" value="ECO:0007669"/>
    <property type="project" value="UniProtKB-SubCell"/>
</dbReference>
<evidence type="ECO:0000313" key="13">
    <source>
        <dbReference type="Proteomes" id="UP000094336"/>
    </source>
</evidence>
<keyword evidence="4 11" id="KW-0138">CF(0)</keyword>
<comment type="function">
    <text evidence="11">Subunit e, of the mitochondrial membrane ATP synthase complex (F(1)F(0) ATP synthase or Complex V) that produces ATP from ADP in the presence of a proton gradient across the membrane which is generated by electron transport complexes of the respiratory chain. ATP synthase complex consist of a soluble F(1) head domain - the catalytic core - and a membrane F(1) domain - the membrane proton channel. These two domains are linked by a central stalk rotating inside the F(1) region and a stationary peripheral stalk. During catalysis, ATP synthesis in the catalytic domain of F(1) is coupled via a rotary mechanism of the central stalk subunits to proton translocation. In vivo, can only synthesize ATP although its ATP hydrolase activity can be activated artificially in vitro. Part of the complex F(0) domain.</text>
</comment>
<comment type="subcellular location">
    <subcellularLocation>
        <location evidence="1 11">Mitochondrion inner membrane</location>
    </subcellularLocation>
</comment>
<dbReference type="GO" id="GO:0045259">
    <property type="term" value="C:proton-transporting ATP synthase complex"/>
    <property type="evidence" value="ECO:0007669"/>
    <property type="project" value="UniProtKB-UniRule"/>
</dbReference>
<evidence type="ECO:0000256" key="3">
    <source>
        <dbReference type="ARBA" id="ARBA00022448"/>
    </source>
</evidence>
<evidence type="ECO:0000256" key="7">
    <source>
        <dbReference type="ARBA" id="ARBA00023065"/>
    </source>
</evidence>
<evidence type="ECO:0000313" key="12">
    <source>
        <dbReference type="EMBL" id="ODQ80122.1"/>
    </source>
</evidence>
<gene>
    <name evidence="12" type="ORF">BABINDRAFT_35455</name>
</gene>
<evidence type="ECO:0000256" key="9">
    <source>
        <dbReference type="ARBA" id="ARBA00023136"/>
    </source>
</evidence>
<keyword evidence="5 11" id="KW-0375">Hydrogen ion transport</keyword>